<evidence type="ECO:0000256" key="4">
    <source>
        <dbReference type="ARBA" id="ARBA00004300"/>
    </source>
</evidence>
<keyword evidence="12" id="KW-0963">Cytoplasm</keyword>
<dbReference type="FunFam" id="2.60.120.920:FF:000006">
    <property type="entry name" value="heterogeneous nuclear ribonucleoprotein U isoform X1"/>
    <property type="match status" value="1"/>
</dbReference>
<dbReference type="SUPFAM" id="SSF49899">
    <property type="entry name" value="Concanavalin A-like lectins/glucanases"/>
    <property type="match status" value="1"/>
</dbReference>
<dbReference type="Gene3D" id="3.40.50.300">
    <property type="entry name" value="P-loop containing nucleotide triphosphate hydrolases"/>
    <property type="match status" value="1"/>
</dbReference>
<evidence type="ECO:0000256" key="18">
    <source>
        <dbReference type="ARBA" id="ARBA00022728"/>
    </source>
</evidence>
<dbReference type="GO" id="GO:0016363">
    <property type="term" value="C:nuclear matrix"/>
    <property type="evidence" value="ECO:0007669"/>
    <property type="project" value="UniProtKB-SubCell"/>
</dbReference>
<dbReference type="GO" id="GO:0000922">
    <property type="term" value="C:spindle pole"/>
    <property type="evidence" value="ECO:0007669"/>
    <property type="project" value="UniProtKB-SubCell"/>
</dbReference>
<dbReference type="SUPFAM" id="SSF68906">
    <property type="entry name" value="SAP domain"/>
    <property type="match status" value="1"/>
</dbReference>
<evidence type="ECO:0000256" key="13">
    <source>
        <dbReference type="ARBA" id="ARBA00022491"/>
    </source>
</evidence>
<dbReference type="GO" id="GO:0016607">
    <property type="term" value="C:nuclear speck"/>
    <property type="evidence" value="ECO:0007669"/>
    <property type="project" value="UniProtKB-SubCell"/>
</dbReference>
<dbReference type="FunFam" id="1.10.720.30:FF:000004">
    <property type="entry name" value="heterogeneous nuclear ribonucleoprotein U isoform X1"/>
    <property type="match status" value="1"/>
</dbReference>
<feature type="compositionally biased region" description="Pro residues" evidence="40">
    <location>
        <begin position="163"/>
        <end position="172"/>
    </location>
</feature>
<evidence type="ECO:0000256" key="2">
    <source>
        <dbReference type="ARBA" id="ARBA00004214"/>
    </source>
</evidence>
<dbReference type="InterPro" id="IPR035778">
    <property type="entry name" value="SPRY_hnRNP_U"/>
</dbReference>
<evidence type="ECO:0000256" key="10">
    <source>
        <dbReference type="ARBA" id="ARBA00022473"/>
    </source>
</evidence>
<evidence type="ECO:0000256" key="22">
    <source>
        <dbReference type="ARBA" id="ARBA00022782"/>
    </source>
</evidence>
<dbReference type="InterPro" id="IPR013320">
    <property type="entry name" value="ConA-like_dom_sf"/>
</dbReference>
<evidence type="ECO:0000256" key="11">
    <source>
        <dbReference type="ARBA" id="ARBA00022481"/>
    </source>
</evidence>
<keyword evidence="35" id="KW-0687">Ribonucleoprotein</keyword>
<evidence type="ECO:0000256" key="40">
    <source>
        <dbReference type="SAM" id="MobiDB-lite"/>
    </source>
</evidence>
<keyword evidence="15" id="KW-0597">Phosphoprotein</keyword>
<dbReference type="Gene3D" id="1.10.720.30">
    <property type="entry name" value="SAP domain"/>
    <property type="match status" value="1"/>
</dbReference>
<dbReference type="SMART" id="SM00449">
    <property type="entry name" value="SPRY"/>
    <property type="match status" value="1"/>
</dbReference>
<evidence type="ECO:0000256" key="15">
    <source>
        <dbReference type="ARBA" id="ARBA00022553"/>
    </source>
</evidence>
<dbReference type="GO" id="GO:0000380">
    <property type="term" value="P:alternative mRNA splicing, via spliceosome"/>
    <property type="evidence" value="ECO:0007669"/>
    <property type="project" value="TreeGrafter"/>
</dbReference>
<name>A0A667HYN1_LYNCA</name>
<keyword evidence="17" id="KW-0507">mRNA processing</keyword>
<sequence length="900" mass="99105">MSSSPVNVKKLKVSELKEELKKRRLSDKGLKAELMERLQAALDDEEAGGRPAMEPGNGSLDLGGDSAGRSGAGLEQEAAAGGDEEEEEEEEEEEGIAALDGDQMELGEENGAAGAADSGPMEEEEAASEDENGDDQGFQEGEDELGDEEEGAGDENGHGEQQPQPPATPQQQPPQQRGAAKEAAGKSSGPTSLFAVTVAPPGARQGQQQAGGDGKTEQKGGDKKRGVKRPREDHGRGYFEYIEENKYSRAKSPQPPVEEEDEHFDDTVVCLDTYNCDLHFKISRDRLSASSLTMESFAFLWAGGRASYGVSKGKVCFEMKVTEKIPVRHLYTKDIDIHEVRIGWSLTTSGMLLGEEEFSYGYSLKGIKTCNCETEDYGEKFDENDVITCFANFESDEVELSYAKNGQDLGIAFKISKEILAGRPLFPHVLCHNCAVEFNFGQKEKPYFPIPEDYTFIQNVPLEDRVRGPKGPEEKKDCEVVMMIGLPGAGKTTWVTKHAAENPGKYNILGTNTIMDKMMVAGFKKQMADTGKLNTLLQRAPQCLGKFIEIAARKKRNFILDQTNVSAAAQRRKMCLFAGFQRKAVVVCPKDEDYKQRTQKKAEVEGKDLPEHAVLKMKGNFTLPEVAECFDEITYVELQKEEAQKLLEQYKEESKKALPPEKKQNTGSKKSNKNKSGKNQFNRGGGHRGRGGFNMRGGSFRGGAPGNRGGYNRRGNMPQRGGGGGGSGGIGYPYPRGPVFPSRGGYSNRGNYSRGGMPNRGNYNQNFRGRGNNRGYKNQSQGYNQWQQGSVHVNVLCGRVKGPTKCVPVIPIGIPNSLLLVHFILVLWASRITLIRTLLFKSRGLGDIGNPDWLDSINWKTRFSPLSFASPSMKYWCARKWWSLHGIKTAYANRAEPLKG</sequence>
<keyword evidence="28" id="KW-0007">Acetylation</keyword>
<dbReference type="CDD" id="cd12884">
    <property type="entry name" value="SPRY_hnRNP"/>
    <property type="match status" value="1"/>
</dbReference>
<feature type="compositionally biased region" description="Acidic residues" evidence="40">
    <location>
        <begin position="120"/>
        <end position="134"/>
    </location>
</feature>
<keyword evidence="21" id="KW-0498">Mitosis</keyword>
<feature type="region of interest" description="Disordered" evidence="40">
    <location>
        <begin position="750"/>
        <end position="775"/>
    </location>
</feature>
<keyword evidence="16" id="KW-0132">Cell division</keyword>
<keyword evidence="32" id="KW-0508">mRNA splicing</keyword>
<feature type="compositionally biased region" description="Gly residues" evidence="40">
    <location>
        <begin position="691"/>
        <end position="709"/>
    </location>
</feature>
<dbReference type="GO" id="GO:0003723">
    <property type="term" value="F:RNA binding"/>
    <property type="evidence" value="ECO:0007669"/>
    <property type="project" value="UniProtKB-ARBA"/>
</dbReference>
<evidence type="ECO:0000256" key="20">
    <source>
        <dbReference type="ARBA" id="ARBA00022765"/>
    </source>
</evidence>
<evidence type="ECO:0000256" key="36">
    <source>
        <dbReference type="ARBA" id="ARBA00023306"/>
    </source>
</evidence>
<dbReference type="Pfam" id="PF13671">
    <property type="entry name" value="AAA_33"/>
    <property type="match status" value="1"/>
</dbReference>
<keyword evidence="34" id="KW-0539">Nucleus</keyword>
<feature type="compositionally biased region" description="Low complexity" evidence="40">
    <location>
        <begin position="72"/>
        <end position="81"/>
    </location>
</feature>
<keyword evidence="18" id="KW-0747">Spliceosome</keyword>
<keyword evidence="25" id="KW-0832">Ubl conjugation</keyword>
<evidence type="ECO:0000256" key="14">
    <source>
        <dbReference type="ARBA" id="ARBA00022499"/>
    </source>
</evidence>
<keyword evidence="31" id="KW-0804">Transcription</keyword>
<keyword evidence="13" id="KW-0678">Repressor</keyword>
<protein>
    <recommendedName>
        <fullName evidence="38">Heterogeneous nuclear ribonucleoprotein U</fullName>
    </recommendedName>
    <alternativeName>
        <fullName evidence="39">Scaffold-attachment factor A</fullName>
    </alternativeName>
</protein>
<evidence type="ECO:0000256" key="28">
    <source>
        <dbReference type="ARBA" id="ARBA00022990"/>
    </source>
</evidence>
<dbReference type="InterPro" id="IPR003034">
    <property type="entry name" value="SAP_dom"/>
</dbReference>
<keyword evidence="11" id="KW-0488">Methylation</keyword>
<dbReference type="GO" id="GO:0006325">
    <property type="term" value="P:chromatin organization"/>
    <property type="evidence" value="ECO:0007669"/>
    <property type="project" value="UniProtKB-KW"/>
</dbReference>
<dbReference type="Proteomes" id="UP000472241">
    <property type="component" value="Unplaced"/>
</dbReference>
<evidence type="ECO:0000313" key="44">
    <source>
        <dbReference type="Proteomes" id="UP000472241"/>
    </source>
</evidence>
<evidence type="ECO:0000256" key="24">
    <source>
        <dbReference type="ARBA" id="ARBA00022840"/>
    </source>
</evidence>
<evidence type="ECO:0000256" key="26">
    <source>
        <dbReference type="ARBA" id="ARBA00022853"/>
    </source>
</evidence>
<dbReference type="GO" id="GO:0030496">
    <property type="term" value="C:midbody"/>
    <property type="evidence" value="ECO:0007669"/>
    <property type="project" value="UniProtKB-SubCell"/>
</dbReference>
<keyword evidence="10" id="KW-0217">Developmental protein</keyword>
<dbReference type="SMART" id="SM00513">
    <property type="entry name" value="SAP"/>
    <property type="match status" value="1"/>
</dbReference>
<dbReference type="FunFam" id="3.40.50.300:FF:000376">
    <property type="entry name" value="Putative heterogeneous nuclear ribonucleoprotein U"/>
    <property type="match status" value="1"/>
</dbReference>
<dbReference type="InterPro" id="IPR043136">
    <property type="entry name" value="B30.2/SPRY_sf"/>
</dbReference>
<dbReference type="InterPro" id="IPR036361">
    <property type="entry name" value="SAP_dom_sf"/>
</dbReference>
<dbReference type="AlphaFoldDB" id="A0A667HYN1"/>
<gene>
    <name evidence="43" type="primary">HNRNPU</name>
</gene>
<feature type="compositionally biased region" description="Basic and acidic residues" evidence="40">
    <location>
        <begin position="652"/>
        <end position="664"/>
    </location>
</feature>
<evidence type="ECO:0000256" key="16">
    <source>
        <dbReference type="ARBA" id="ARBA00022618"/>
    </source>
</evidence>
<evidence type="ECO:0000256" key="9">
    <source>
        <dbReference type="ARBA" id="ARBA00022454"/>
    </source>
</evidence>
<evidence type="ECO:0000256" key="8">
    <source>
        <dbReference type="ARBA" id="ARBA00004647"/>
    </source>
</evidence>
<feature type="region of interest" description="Disordered" evidence="40">
    <location>
        <begin position="41"/>
        <end position="262"/>
    </location>
</feature>
<evidence type="ECO:0000256" key="5">
    <source>
        <dbReference type="ARBA" id="ARBA00004324"/>
    </source>
</evidence>
<dbReference type="InterPro" id="IPR003877">
    <property type="entry name" value="SPRY_dom"/>
</dbReference>
<keyword evidence="29" id="KW-0805">Transcription regulation</keyword>
<reference evidence="43" key="1">
    <citation type="submission" date="2025-08" db="UniProtKB">
        <authorList>
            <consortium name="Ensembl"/>
        </authorList>
    </citation>
    <scope>IDENTIFICATION</scope>
</reference>
<feature type="compositionally biased region" description="Acidic residues" evidence="40">
    <location>
        <begin position="82"/>
        <end position="95"/>
    </location>
</feature>
<dbReference type="GO" id="GO:0005681">
    <property type="term" value="C:spliceosomal complex"/>
    <property type="evidence" value="ECO:0007669"/>
    <property type="project" value="UniProtKB-KW"/>
</dbReference>
<feature type="compositionally biased region" description="Low complexity" evidence="40">
    <location>
        <begin position="759"/>
        <end position="775"/>
    </location>
</feature>
<dbReference type="Ensembl" id="ENSLCNT00005035300.1">
    <property type="protein sequence ID" value="ENSLCNP00005031619.1"/>
    <property type="gene ID" value="ENSLCNG00005020591.1"/>
</dbReference>
<accession>A0A667HYN1</accession>
<evidence type="ECO:0000256" key="35">
    <source>
        <dbReference type="ARBA" id="ARBA00023274"/>
    </source>
</evidence>
<evidence type="ECO:0000256" key="21">
    <source>
        <dbReference type="ARBA" id="ARBA00022776"/>
    </source>
</evidence>
<dbReference type="PANTHER" id="PTHR12381">
    <property type="entry name" value="HETEROGENEOUS NUCLEAR RIBONUCLEOPROTEIN U FAMILY MEMBER"/>
    <property type="match status" value="1"/>
</dbReference>
<keyword evidence="19" id="KW-0547">Nucleotide-binding</keyword>
<keyword evidence="44" id="KW-1185">Reference proteome</keyword>
<keyword evidence="33" id="KW-0206">Cytoskeleton</keyword>
<evidence type="ECO:0000256" key="29">
    <source>
        <dbReference type="ARBA" id="ARBA00023015"/>
    </source>
</evidence>
<feature type="compositionally biased region" description="Gly residues" evidence="40">
    <location>
        <begin position="720"/>
        <end position="731"/>
    </location>
</feature>
<evidence type="ECO:0000256" key="34">
    <source>
        <dbReference type="ARBA" id="ARBA00023242"/>
    </source>
</evidence>
<evidence type="ECO:0000256" key="38">
    <source>
        <dbReference type="ARBA" id="ARBA00073300"/>
    </source>
</evidence>
<organism evidence="43 44">
    <name type="scientific">Lynx canadensis</name>
    <name type="common">Canada lynx</name>
    <name type="synonym">Felis canadensis</name>
    <dbReference type="NCBI Taxonomy" id="61383"/>
    <lineage>
        <taxon>Eukaryota</taxon>
        <taxon>Metazoa</taxon>
        <taxon>Chordata</taxon>
        <taxon>Craniata</taxon>
        <taxon>Vertebrata</taxon>
        <taxon>Euteleostomi</taxon>
        <taxon>Mammalia</taxon>
        <taxon>Eutheria</taxon>
        <taxon>Laurasiatheria</taxon>
        <taxon>Carnivora</taxon>
        <taxon>Feliformia</taxon>
        <taxon>Felidae</taxon>
        <taxon>Felinae</taxon>
        <taxon>Lynx</taxon>
    </lineage>
</organism>
<dbReference type="InterPro" id="IPR027417">
    <property type="entry name" value="P-loop_NTPase"/>
</dbReference>
<keyword evidence="36" id="KW-0131">Cell cycle</keyword>
<keyword evidence="9" id="KW-0158">Chromosome</keyword>
<dbReference type="PANTHER" id="PTHR12381:SF11">
    <property type="entry name" value="HETEROGENEOUS NUCLEAR RIBONUCLEOPROTEIN U"/>
    <property type="match status" value="1"/>
</dbReference>
<evidence type="ECO:0000256" key="31">
    <source>
        <dbReference type="ARBA" id="ARBA00023163"/>
    </source>
</evidence>
<evidence type="ECO:0000256" key="37">
    <source>
        <dbReference type="ARBA" id="ARBA00023328"/>
    </source>
</evidence>
<keyword evidence="22" id="KW-0221">Differentiation</keyword>
<evidence type="ECO:0000256" key="6">
    <source>
        <dbReference type="ARBA" id="ARBA00004463"/>
    </source>
</evidence>
<comment type="subcellular location">
    <subcellularLocation>
        <location evidence="3">Cell surface</location>
    </subcellularLocation>
    <subcellularLocation>
        <location evidence="7">Chromosome</location>
        <location evidence="7">Centromere</location>
        <location evidence="7">Kinetochore</location>
    </subcellularLocation>
    <subcellularLocation>
        <location evidence="4">Cytoplasm</location>
        <location evidence="4">Cytoskeleton</location>
        <location evidence="4">Microtubule organizing center</location>
        <location evidence="4">Centrosome</location>
    </subcellularLocation>
    <subcellularLocation>
        <location evidence="8">Cytoplasm</location>
        <location evidence="8">Cytoskeleton</location>
        <location evidence="8">Spindle pole</location>
    </subcellularLocation>
    <subcellularLocation>
        <location evidence="6">Cytoplasmic granule</location>
    </subcellularLocation>
    <subcellularLocation>
        <location evidence="2">Midbody</location>
    </subcellularLocation>
    <subcellularLocation>
        <location evidence="1">Nucleus matrix</location>
    </subcellularLocation>
    <subcellularLocation>
        <location evidence="5">Nucleus speckle</location>
    </subcellularLocation>
</comment>
<dbReference type="GO" id="GO:0005813">
    <property type="term" value="C:centrosome"/>
    <property type="evidence" value="ECO:0007669"/>
    <property type="project" value="UniProtKB-SubCell"/>
</dbReference>
<feature type="region of interest" description="Disordered" evidence="40">
    <location>
        <begin position="652"/>
        <end position="736"/>
    </location>
</feature>
<dbReference type="GO" id="GO:0009986">
    <property type="term" value="C:cell surface"/>
    <property type="evidence" value="ECO:0007669"/>
    <property type="project" value="UniProtKB-SubCell"/>
</dbReference>
<dbReference type="GO" id="GO:0051301">
    <property type="term" value="P:cell division"/>
    <property type="evidence" value="ECO:0007669"/>
    <property type="project" value="UniProtKB-KW"/>
</dbReference>
<evidence type="ECO:0000256" key="30">
    <source>
        <dbReference type="ARBA" id="ARBA00023159"/>
    </source>
</evidence>
<keyword evidence="14" id="KW-1017">Isopeptide bond</keyword>
<dbReference type="GO" id="GO:0045944">
    <property type="term" value="P:positive regulation of transcription by RNA polymerase II"/>
    <property type="evidence" value="ECO:0007669"/>
    <property type="project" value="TreeGrafter"/>
</dbReference>
<dbReference type="Pfam" id="PF02037">
    <property type="entry name" value="SAP"/>
    <property type="match status" value="1"/>
</dbReference>
<dbReference type="Pfam" id="PF00622">
    <property type="entry name" value="SPRY"/>
    <property type="match status" value="1"/>
</dbReference>
<dbReference type="Gene3D" id="2.60.120.920">
    <property type="match status" value="1"/>
</dbReference>
<reference evidence="43" key="2">
    <citation type="submission" date="2025-09" db="UniProtKB">
        <authorList>
            <consortium name="Ensembl"/>
        </authorList>
    </citation>
    <scope>IDENTIFICATION</scope>
</reference>
<evidence type="ECO:0000313" key="43">
    <source>
        <dbReference type="Ensembl" id="ENSLCNP00005031619.1"/>
    </source>
</evidence>
<keyword evidence="23" id="KW-0995">Kinetochore</keyword>
<keyword evidence="37" id="KW-0137">Centromere</keyword>
<evidence type="ECO:0000256" key="7">
    <source>
        <dbReference type="ARBA" id="ARBA00004629"/>
    </source>
</evidence>
<dbReference type="SUPFAM" id="SSF52540">
    <property type="entry name" value="P-loop containing nucleoside triphosphate hydrolases"/>
    <property type="match status" value="1"/>
</dbReference>
<evidence type="ECO:0000256" key="32">
    <source>
        <dbReference type="ARBA" id="ARBA00023187"/>
    </source>
</evidence>
<feature type="compositionally biased region" description="Acidic residues" evidence="40">
    <location>
        <begin position="140"/>
        <end position="153"/>
    </location>
</feature>
<keyword evidence="26" id="KW-0156">Chromatin regulator</keyword>
<keyword evidence="30" id="KW-0010">Activator</keyword>
<keyword evidence="20" id="KW-0013">ADP-ribosylation</keyword>
<evidence type="ECO:0000256" key="39">
    <source>
        <dbReference type="ARBA" id="ARBA00083838"/>
    </source>
</evidence>
<evidence type="ECO:0000256" key="19">
    <source>
        <dbReference type="ARBA" id="ARBA00022741"/>
    </source>
</evidence>
<feature type="domain" description="SPRY" evidence="41">
    <location>
        <begin position="312"/>
        <end position="444"/>
    </location>
</feature>
<evidence type="ECO:0000256" key="27">
    <source>
        <dbReference type="ARBA" id="ARBA00022934"/>
    </source>
</evidence>
<feature type="compositionally biased region" description="Low complexity" evidence="40">
    <location>
        <begin position="199"/>
        <end position="210"/>
    </location>
</feature>
<evidence type="ECO:0000256" key="23">
    <source>
        <dbReference type="ARBA" id="ARBA00022838"/>
    </source>
</evidence>
<feature type="compositionally biased region" description="Basic and acidic residues" evidence="40">
    <location>
        <begin position="214"/>
        <end position="247"/>
    </location>
</feature>
<evidence type="ECO:0000256" key="17">
    <source>
        <dbReference type="ARBA" id="ARBA00022664"/>
    </source>
</evidence>
<dbReference type="GO" id="GO:1990841">
    <property type="term" value="F:promoter-specific chromatin binding"/>
    <property type="evidence" value="ECO:0007669"/>
    <property type="project" value="TreeGrafter"/>
</dbReference>
<evidence type="ECO:0000256" key="12">
    <source>
        <dbReference type="ARBA" id="ARBA00022490"/>
    </source>
</evidence>
<evidence type="ECO:0000259" key="42">
    <source>
        <dbReference type="SMART" id="SM00513"/>
    </source>
</evidence>
<keyword evidence="27" id="KW-0164">Citrullination</keyword>
<evidence type="ECO:0000256" key="25">
    <source>
        <dbReference type="ARBA" id="ARBA00022843"/>
    </source>
</evidence>
<keyword evidence="24" id="KW-0067">ATP-binding</keyword>
<evidence type="ECO:0000256" key="1">
    <source>
        <dbReference type="ARBA" id="ARBA00004109"/>
    </source>
</evidence>
<evidence type="ECO:0000259" key="41">
    <source>
        <dbReference type="SMART" id="SM00449"/>
    </source>
</evidence>
<evidence type="ECO:0000256" key="33">
    <source>
        <dbReference type="ARBA" id="ARBA00023212"/>
    </source>
</evidence>
<proteinExistence type="predicted"/>
<feature type="domain" description="SAP" evidence="42">
    <location>
        <begin position="8"/>
        <end position="42"/>
    </location>
</feature>
<dbReference type="GO" id="GO:0005524">
    <property type="term" value="F:ATP binding"/>
    <property type="evidence" value="ECO:0007669"/>
    <property type="project" value="UniProtKB-KW"/>
</dbReference>
<dbReference type="GO" id="GO:0000776">
    <property type="term" value="C:kinetochore"/>
    <property type="evidence" value="ECO:0007669"/>
    <property type="project" value="UniProtKB-KW"/>
</dbReference>
<dbReference type="GO" id="GO:0030154">
    <property type="term" value="P:cell differentiation"/>
    <property type="evidence" value="ECO:0007669"/>
    <property type="project" value="UniProtKB-KW"/>
</dbReference>
<evidence type="ECO:0000256" key="3">
    <source>
        <dbReference type="ARBA" id="ARBA00004241"/>
    </source>
</evidence>